<evidence type="ECO:0000313" key="2">
    <source>
        <dbReference type="Proteomes" id="UP001432360"/>
    </source>
</evidence>
<proteinExistence type="predicted"/>
<reference evidence="1" key="1">
    <citation type="submission" date="2023-08" db="EMBL/GenBank/DDBJ databases">
        <title>Complete genome sequence of Sinorhizobium chiapanecum ITTG S70 isolated from Acaciella angustissima nodules in Chiapas-Mexico.</title>
        <authorList>
            <person name="Rincon-Rosales R."/>
            <person name="Rogel M.A."/>
            <person name="Rincon-Medina C.I."/>
            <person name="Guerrero G."/>
            <person name="Manzano-Gomez L.A."/>
            <person name="Lopez-Lopez A."/>
            <person name="Rincon Molina F.A."/>
            <person name="Martinez-Romero E."/>
        </authorList>
    </citation>
    <scope>NUCLEOTIDE SEQUENCE</scope>
    <source>
        <strain evidence="1">ITTG S70</strain>
    </source>
</reference>
<evidence type="ECO:0000313" key="1">
    <source>
        <dbReference type="EMBL" id="WVT04635.1"/>
    </source>
</evidence>
<dbReference type="RefSeq" id="WP_331373796.1">
    <property type="nucleotide sequence ID" value="NZ_CP133148.1"/>
</dbReference>
<dbReference type="Proteomes" id="UP001432360">
    <property type="component" value="Chromosome"/>
</dbReference>
<protein>
    <submittedName>
        <fullName evidence="1">Uncharacterized protein</fullName>
    </submittedName>
</protein>
<keyword evidence="2" id="KW-1185">Reference proteome</keyword>
<gene>
    <name evidence="1" type="ORF">RB548_04280</name>
</gene>
<dbReference type="EMBL" id="CP133148">
    <property type="protein sequence ID" value="WVT04635.1"/>
    <property type="molecule type" value="Genomic_DNA"/>
</dbReference>
<name>A0ABZ2BDR4_9HYPH</name>
<organism evidence="1 2">
    <name type="scientific">Sinorhizobium chiapasense</name>
    <dbReference type="NCBI Taxonomy" id="501572"/>
    <lineage>
        <taxon>Bacteria</taxon>
        <taxon>Pseudomonadati</taxon>
        <taxon>Pseudomonadota</taxon>
        <taxon>Alphaproteobacteria</taxon>
        <taxon>Hyphomicrobiales</taxon>
        <taxon>Rhizobiaceae</taxon>
        <taxon>Sinorhizobium/Ensifer group</taxon>
        <taxon>Sinorhizobium</taxon>
    </lineage>
</organism>
<sequence>MSAPQPSPVRVTYHAVTRYVQRIIGLSVPGTWQTEKAGAEAHAAAAGMTIDEVRALIWTRGVELSVRCGFTRVANQHFLAQISQPAGVVTTVCAPHTRENQSRMKVYTERELKQRHKRMTRRLKRRPAVTDAAVHGAIHHHEDD</sequence>
<accession>A0ABZ2BDR4</accession>